<keyword evidence="2" id="KW-0238">DNA-binding</keyword>
<dbReference type="SUPFAM" id="SSF51206">
    <property type="entry name" value="cAMP-binding domain-like"/>
    <property type="match status" value="1"/>
</dbReference>
<evidence type="ECO:0000256" key="3">
    <source>
        <dbReference type="ARBA" id="ARBA00023163"/>
    </source>
</evidence>
<keyword evidence="1" id="KW-0805">Transcription regulation</keyword>
<reference evidence="7" key="1">
    <citation type="submission" date="2016-11" db="EMBL/GenBank/DDBJ databases">
        <authorList>
            <person name="Varghese N."/>
            <person name="Submissions S."/>
        </authorList>
    </citation>
    <scope>NUCLEOTIDE SEQUENCE [LARGE SCALE GENOMIC DNA]</scope>
    <source>
        <strain evidence="7">DSM 27370</strain>
    </source>
</reference>
<dbReference type="InterPro" id="IPR012318">
    <property type="entry name" value="HTH_CRP"/>
</dbReference>
<dbReference type="InterPro" id="IPR036388">
    <property type="entry name" value="WH-like_DNA-bd_sf"/>
</dbReference>
<protein>
    <submittedName>
        <fullName evidence="6">cAMP-binding domain of CRP or a regulatory subunit of cAMP-dependent protein kinases</fullName>
    </submittedName>
</protein>
<evidence type="ECO:0000313" key="6">
    <source>
        <dbReference type="EMBL" id="SHE54985.1"/>
    </source>
</evidence>
<dbReference type="STRING" id="1346286.SAMN05444362_101575"/>
<feature type="domain" description="HTH crp-type" evidence="5">
    <location>
        <begin position="152"/>
        <end position="224"/>
    </location>
</feature>
<dbReference type="PANTHER" id="PTHR24567">
    <property type="entry name" value="CRP FAMILY TRANSCRIPTIONAL REGULATORY PROTEIN"/>
    <property type="match status" value="1"/>
</dbReference>
<dbReference type="GO" id="GO:0003700">
    <property type="term" value="F:DNA-binding transcription factor activity"/>
    <property type="evidence" value="ECO:0007669"/>
    <property type="project" value="TreeGrafter"/>
</dbReference>
<sequence>MVKDKGEEIGLETSIPGIWTLLNEKEKEIVKETAKIVNFKKNEIIYCEEEIPKDLMCLLKGKVKIFKNGVGGRSQIIRMVRPVQNFGYRAYFANEPYVTNASAFEASTICLIPMDIIEKLVLQNSKLAMFFIIELSTDLGIADERVVSLTQKHIRGRLAESLVFLLENYGLEEDGATISIYLSREDLANLSNMTTSNAIRTLSTFVDERIISLDGRKIKVIDEERLRKISKIG</sequence>
<dbReference type="InterPro" id="IPR050397">
    <property type="entry name" value="Env_Response_Regulators"/>
</dbReference>
<dbReference type="PROSITE" id="PS50042">
    <property type="entry name" value="CNMP_BINDING_3"/>
    <property type="match status" value="1"/>
</dbReference>
<dbReference type="GO" id="GO:0016301">
    <property type="term" value="F:kinase activity"/>
    <property type="evidence" value="ECO:0007669"/>
    <property type="project" value="UniProtKB-KW"/>
</dbReference>
<dbReference type="SUPFAM" id="SSF46785">
    <property type="entry name" value="Winged helix' DNA-binding domain"/>
    <property type="match status" value="1"/>
</dbReference>
<dbReference type="InterPro" id="IPR018490">
    <property type="entry name" value="cNMP-bd_dom_sf"/>
</dbReference>
<dbReference type="RefSeq" id="WP_062175641.1">
    <property type="nucleotide sequence ID" value="NZ_BBXL01000001.1"/>
</dbReference>
<evidence type="ECO:0000259" key="5">
    <source>
        <dbReference type="PROSITE" id="PS51063"/>
    </source>
</evidence>
<keyword evidence="3" id="KW-0804">Transcription</keyword>
<dbReference type="CDD" id="cd00038">
    <property type="entry name" value="CAP_ED"/>
    <property type="match status" value="1"/>
</dbReference>
<keyword evidence="6" id="KW-0808">Transferase</keyword>
<name>A0A1M4UE01_9BACT</name>
<dbReference type="GO" id="GO:0005829">
    <property type="term" value="C:cytosol"/>
    <property type="evidence" value="ECO:0007669"/>
    <property type="project" value="TreeGrafter"/>
</dbReference>
<dbReference type="Pfam" id="PF00027">
    <property type="entry name" value="cNMP_binding"/>
    <property type="match status" value="1"/>
</dbReference>
<organism evidence="6 7">
    <name type="scientific">Dysgonomonas macrotermitis</name>
    <dbReference type="NCBI Taxonomy" id="1346286"/>
    <lineage>
        <taxon>Bacteria</taxon>
        <taxon>Pseudomonadati</taxon>
        <taxon>Bacteroidota</taxon>
        <taxon>Bacteroidia</taxon>
        <taxon>Bacteroidales</taxon>
        <taxon>Dysgonomonadaceae</taxon>
        <taxon>Dysgonomonas</taxon>
    </lineage>
</organism>
<evidence type="ECO:0000256" key="1">
    <source>
        <dbReference type="ARBA" id="ARBA00023015"/>
    </source>
</evidence>
<dbReference type="Gene3D" id="2.60.120.10">
    <property type="entry name" value="Jelly Rolls"/>
    <property type="match status" value="1"/>
</dbReference>
<dbReference type="InterPro" id="IPR036390">
    <property type="entry name" value="WH_DNA-bd_sf"/>
</dbReference>
<evidence type="ECO:0000256" key="2">
    <source>
        <dbReference type="ARBA" id="ARBA00023125"/>
    </source>
</evidence>
<dbReference type="EMBL" id="FQUC01000001">
    <property type="protein sequence ID" value="SHE54985.1"/>
    <property type="molecule type" value="Genomic_DNA"/>
</dbReference>
<dbReference type="PROSITE" id="PS51063">
    <property type="entry name" value="HTH_CRP_2"/>
    <property type="match status" value="1"/>
</dbReference>
<dbReference type="Gene3D" id="1.10.10.10">
    <property type="entry name" value="Winged helix-like DNA-binding domain superfamily/Winged helix DNA-binding domain"/>
    <property type="match status" value="1"/>
</dbReference>
<keyword evidence="7" id="KW-1185">Reference proteome</keyword>
<dbReference type="PANTHER" id="PTHR24567:SF74">
    <property type="entry name" value="HTH-TYPE TRANSCRIPTIONAL REGULATOR ARCR"/>
    <property type="match status" value="1"/>
</dbReference>
<gene>
    <name evidence="6" type="ORF">SAMN05444362_101575</name>
</gene>
<dbReference type="Pfam" id="PF13545">
    <property type="entry name" value="HTH_Crp_2"/>
    <property type="match status" value="1"/>
</dbReference>
<dbReference type="OrthoDB" id="9127033at2"/>
<feature type="domain" description="Cyclic nucleotide-binding" evidence="4">
    <location>
        <begin position="18"/>
        <end position="138"/>
    </location>
</feature>
<dbReference type="InterPro" id="IPR014710">
    <property type="entry name" value="RmlC-like_jellyroll"/>
</dbReference>
<dbReference type="AlphaFoldDB" id="A0A1M4UE01"/>
<dbReference type="InterPro" id="IPR000595">
    <property type="entry name" value="cNMP-bd_dom"/>
</dbReference>
<dbReference type="Proteomes" id="UP000184480">
    <property type="component" value="Unassembled WGS sequence"/>
</dbReference>
<accession>A0A1M4UE01</accession>
<evidence type="ECO:0000313" key="7">
    <source>
        <dbReference type="Proteomes" id="UP000184480"/>
    </source>
</evidence>
<keyword evidence="6" id="KW-0418">Kinase</keyword>
<evidence type="ECO:0000259" key="4">
    <source>
        <dbReference type="PROSITE" id="PS50042"/>
    </source>
</evidence>
<dbReference type="GO" id="GO:0003677">
    <property type="term" value="F:DNA binding"/>
    <property type="evidence" value="ECO:0007669"/>
    <property type="project" value="UniProtKB-KW"/>
</dbReference>
<proteinExistence type="predicted"/>
<dbReference type="SMART" id="SM00419">
    <property type="entry name" value="HTH_CRP"/>
    <property type="match status" value="1"/>
</dbReference>